<dbReference type="GO" id="GO:0046872">
    <property type="term" value="F:metal ion binding"/>
    <property type="evidence" value="ECO:0007669"/>
    <property type="project" value="UniProtKB-KW"/>
</dbReference>
<dbReference type="SFLD" id="SFLDS00029">
    <property type="entry name" value="Radical_SAM"/>
    <property type="match status" value="1"/>
</dbReference>
<evidence type="ECO:0000256" key="1">
    <source>
        <dbReference type="ARBA" id="ARBA00001933"/>
    </source>
</evidence>
<dbReference type="InterPro" id="IPR003739">
    <property type="entry name" value="Lys_aminomutase/Glu_NH3_mut"/>
</dbReference>
<keyword evidence="6" id="KW-0408">Iron</keyword>
<evidence type="ECO:0000256" key="7">
    <source>
        <dbReference type="ARBA" id="ARBA00023014"/>
    </source>
</evidence>
<dbReference type="InterPro" id="IPR007197">
    <property type="entry name" value="rSAM"/>
</dbReference>
<sequence>MKTMRSAIRCGRAISAAREHAFRQKPFNSVPFQSAPYRAIVHNQQRPFAQLSHAPPETGQPLQQRIEESHRPLPTGERYWQKVPRWKDVTDEQFLSYRWQLGNTINNENKLLAFLEETLPQTLEPSNNPRLTHIKTKQDFIEDVKSGLKRAPMAVRLTPHVCSVIQWKQALDDPIRLQFLPLGSGYVGDHSKLTLDSLNEKNDSAVQGLVHRYPDKVLFLATSICPVYCRYCTRSYAVGASTDTVTKDPLKPSRKRWQHMYDYIERTPSVTDVVVSGGDTYYLEPYLIKEIGDTLLKIPHVRRIRFASRGLAVAPSRTVDPNDAWTSTFIELSNQGRELGKHVCLHTHFNHPNEITWVTKAAARHLFKHGVIVRNQAVLLKGVNDSLETMGELIRTLADINIQPYYVYQCDLVKGIEELRTPLSTILKLEQQLRGTIAGFMMPSFVVDLPGGGGKRLAAAHESYNPETGVSVFRAPGLLGAKGQKTYEYYDPKPTVLEAAWANDDAHASISSALDGHFSPSTLFSERTSGDGAFISPPSTHIFSETNEALYAAGSS</sequence>
<evidence type="ECO:0000256" key="6">
    <source>
        <dbReference type="ARBA" id="ARBA00023004"/>
    </source>
</evidence>
<keyword evidence="3" id="KW-0949">S-adenosyl-L-methionine</keyword>
<keyword evidence="4" id="KW-0479">Metal-binding</keyword>
<gene>
    <name evidence="9" type="ORF">M011DRAFT_440425</name>
</gene>
<feature type="domain" description="Radical SAM core" evidence="8">
    <location>
        <begin position="211"/>
        <end position="443"/>
    </location>
</feature>
<organism evidence="9 10">
    <name type="scientific">Sporormia fimetaria CBS 119925</name>
    <dbReference type="NCBI Taxonomy" id="1340428"/>
    <lineage>
        <taxon>Eukaryota</taxon>
        <taxon>Fungi</taxon>
        <taxon>Dikarya</taxon>
        <taxon>Ascomycota</taxon>
        <taxon>Pezizomycotina</taxon>
        <taxon>Dothideomycetes</taxon>
        <taxon>Pleosporomycetidae</taxon>
        <taxon>Pleosporales</taxon>
        <taxon>Sporormiaceae</taxon>
        <taxon>Sporormia</taxon>
    </lineage>
</organism>
<keyword evidence="10" id="KW-1185">Reference proteome</keyword>
<comment type="cofactor">
    <cofactor evidence="1">
        <name>pyridoxal 5'-phosphate</name>
        <dbReference type="ChEBI" id="CHEBI:597326"/>
    </cofactor>
</comment>
<dbReference type="InterPro" id="IPR013785">
    <property type="entry name" value="Aldolase_TIM"/>
</dbReference>
<dbReference type="OrthoDB" id="5396721at2759"/>
<evidence type="ECO:0000313" key="9">
    <source>
        <dbReference type="EMBL" id="KAF2749002.1"/>
    </source>
</evidence>
<dbReference type="Proteomes" id="UP000799440">
    <property type="component" value="Unassembled WGS sequence"/>
</dbReference>
<dbReference type="PANTHER" id="PTHR30538:SF0">
    <property type="entry name" value="L-LYSINE 2,3-AMINOMUTASE AQ_1632-RELATED"/>
    <property type="match status" value="1"/>
</dbReference>
<dbReference type="Gene3D" id="3.20.20.70">
    <property type="entry name" value="Aldolase class I"/>
    <property type="match status" value="1"/>
</dbReference>
<evidence type="ECO:0000256" key="5">
    <source>
        <dbReference type="ARBA" id="ARBA00022898"/>
    </source>
</evidence>
<name>A0A6A6VEF2_9PLEO</name>
<proteinExistence type="predicted"/>
<keyword evidence="2" id="KW-0004">4Fe-4S</keyword>
<evidence type="ECO:0000256" key="3">
    <source>
        <dbReference type="ARBA" id="ARBA00022691"/>
    </source>
</evidence>
<dbReference type="PROSITE" id="PS51918">
    <property type="entry name" value="RADICAL_SAM"/>
    <property type="match status" value="1"/>
</dbReference>
<dbReference type="PANTHER" id="PTHR30538">
    <property type="entry name" value="LYSINE 2,3-AMINOMUTASE-RELATED"/>
    <property type="match status" value="1"/>
</dbReference>
<dbReference type="SFLD" id="SFLDG01070">
    <property type="entry name" value="PLP-dependent"/>
    <property type="match status" value="1"/>
</dbReference>
<dbReference type="AlphaFoldDB" id="A0A6A6VEF2"/>
<dbReference type="GO" id="GO:0003824">
    <property type="term" value="F:catalytic activity"/>
    <property type="evidence" value="ECO:0007669"/>
    <property type="project" value="InterPro"/>
</dbReference>
<accession>A0A6A6VEF2</accession>
<evidence type="ECO:0000256" key="2">
    <source>
        <dbReference type="ARBA" id="ARBA00022485"/>
    </source>
</evidence>
<protein>
    <submittedName>
        <fullName evidence="9">Kama family protein</fullName>
    </submittedName>
</protein>
<evidence type="ECO:0000259" key="8">
    <source>
        <dbReference type="PROSITE" id="PS51918"/>
    </source>
</evidence>
<dbReference type="EMBL" id="MU006567">
    <property type="protein sequence ID" value="KAF2749002.1"/>
    <property type="molecule type" value="Genomic_DNA"/>
</dbReference>
<keyword evidence="5" id="KW-0663">Pyridoxal phosphate</keyword>
<evidence type="ECO:0000256" key="4">
    <source>
        <dbReference type="ARBA" id="ARBA00022723"/>
    </source>
</evidence>
<dbReference type="GO" id="GO:0051539">
    <property type="term" value="F:4 iron, 4 sulfur cluster binding"/>
    <property type="evidence" value="ECO:0007669"/>
    <property type="project" value="UniProtKB-KW"/>
</dbReference>
<keyword evidence="7" id="KW-0411">Iron-sulfur</keyword>
<dbReference type="InterPro" id="IPR058240">
    <property type="entry name" value="rSAM_sf"/>
</dbReference>
<evidence type="ECO:0000313" key="10">
    <source>
        <dbReference type="Proteomes" id="UP000799440"/>
    </source>
</evidence>
<dbReference type="SUPFAM" id="SSF102114">
    <property type="entry name" value="Radical SAM enzymes"/>
    <property type="match status" value="1"/>
</dbReference>
<reference evidence="9" key="1">
    <citation type="journal article" date="2020" name="Stud. Mycol.">
        <title>101 Dothideomycetes genomes: a test case for predicting lifestyles and emergence of pathogens.</title>
        <authorList>
            <person name="Haridas S."/>
            <person name="Albert R."/>
            <person name="Binder M."/>
            <person name="Bloem J."/>
            <person name="Labutti K."/>
            <person name="Salamov A."/>
            <person name="Andreopoulos B."/>
            <person name="Baker S."/>
            <person name="Barry K."/>
            <person name="Bills G."/>
            <person name="Bluhm B."/>
            <person name="Cannon C."/>
            <person name="Castanera R."/>
            <person name="Culley D."/>
            <person name="Daum C."/>
            <person name="Ezra D."/>
            <person name="Gonzalez J."/>
            <person name="Henrissat B."/>
            <person name="Kuo A."/>
            <person name="Liang C."/>
            <person name="Lipzen A."/>
            <person name="Lutzoni F."/>
            <person name="Magnuson J."/>
            <person name="Mondo S."/>
            <person name="Nolan M."/>
            <person name="Ohm R."/>
            <person name="Pangilinan J."/>
            <person name="Park H.-J."/>
            <person name="Ramirez L."/>
            <person name="Alfaro M."/>
            <person name="Sun H."/>
            <person name="Tritt A."/>
            <person name="Yoshinaga Y."/>
            <person name="Zwiers L.-H."/>
            <person name="Turgeon B."/>
            <person name="Goodwin S."/>
            <person name="Spatafora J."/>
            <person name="Crous P."/>
            <person name="Grigoriev I."/>
        </authorList>
    </citation>
    <scope>NUCLEOTIDE SEQUENCE</scope>
    <source>
        <strain evidence="9">CBS 119925</strain>
    </source>
</reference>
<dbReference type="NCBIfam" id="TIGR00238">
    <property type="entry name" value="KamA family radical SAM protein"/>
    <property type="match status" value="1"/>
</dbReference>